<dbReference type="Pfam" id="PF13411">
    <property type="entry name" value="MerR_1"/>
    <property type="match status" value="1"/>
</dbReference>
<evidence type="ECO:0000313" key="6">
    <source>
        <dbReference type="EMBL" id="AEQ51806.1"/>
    </source>
</evidence>
<dbReference type="STRING" id="1082931.KKY_1794"/>
<dbReference type="RefSeq" id="WP_014130955.1">
    <property type="nucleotide sequence ID" value="NC_016078.1"/>
</dbReference>
<dbReference type="InterPro" id="IPR000551">
    <property type="entry name" value="MerR-type_HTH_dom"/>
</dbReference>
<sequence>MERYTVKQVAQMARISIRTLHHYDNIGLLKPAHIGENGYRYYGRAELLRLQQILIHRELDIPLAQIGAILDDPAFDRLAALESQRIRVVEQAGRLTSMLRTIDRTIAEIKGDRAMKDADLYSGVVDPQKQAEYEAWLEQRFGPDIKTDIAVSLRRMDQLSDAKRQAAMDELRTIEEGLAEALRKGIPPQSHALESMIARHWNWVQSSWNQPAPVSAYAGLADVYLAHPDFVARYESIETGFAQYLAAAMKSWAARQQ</sequence>
<keyword evidence="4" id="KW-0804">Transcription</keyword>
<keyword evidence="7" id="KW-1185">Reference proteome</keyword>
<keyword evidence="1" id="KW-0805">Transcription regulation</keyword>
<evidence type="ECO:0000256" key="4">
    <source>
        <dbReference type="ARBA" id="ARBA00023163"/>
    </source>
</evidence>
<dbReference type="InterPro" id="IPR047057">
    <property type="entry name" value="MerR_fam"/>
</dbReference>
<dbReference type="Gene3D" id="1.10.490.50">
    <property type="entry name" value="Antibiotic binding domain of TipA-like multidrug resistance regulators"/>
    <property type="match status" value="1"/>
</dbReference>
<dbReference type="PROSITE" id="PS50937">
    <property type="entry name" value="HTH_MERR_2"/>
    <property type="match status" value="1"/>
</dbReference>
<dbReference type="PANTHER" id="PTHR30204">
    <property type="entry name" value="REDOX-CYCLING DRUG-SENSING TRANSCRIPTIONAL ACTIVATOR SOXR"/>
    <property type="match status" value="1"/>
</dbReference>
<accession>G4RDK5</accession>
<dbReference type="GO" id="GO:0003677">
    <property type="term" value="F:DNA binding"/>
    <property type="evidence" value="ECO:0007669"/>
    <property type="project" value="UniProtKB-KW"/>
</dbReference>
<evidence type="ECO:0000259" key="5">
    <source>
        <dbReference type="PROSITE" id="PS50937"/>
    </source>
</evidence>
<evidence type="ECO:0000256" key="3">
    <source>
        <dbReference type="ARBA" id="ARBA00023159"/>
    </source>
</evidence>
<keyword evidence="3" id="KW-0010">Activator</keyword>
<dbReference type="GO" id="GO:0003700">
    <property type="term" value="F:DNA-binding transcription factor activity"/>
    <property type="evidence" value="ECO:0007669"/>
    <property type="project" value="InterPro"/>
</dbReference>
<dbReference type="PANTHER" id="PTHR30204:SF90">
    <property type="entry name" value="HTH-TYPE TRANSCRIPTIONAL ACTIVATOR MTA"/>
    <property type="match status" value="1"/>
</dbReference>
<name>G4RDK5_PELHB</name>
<keyword evidence="2" id="KW-0238">DNA-binding</keyword>
<reference evidence="6 7" key="1">
    <citation type="journal article" date="2012" name="J. Bacteriol.">
        <title>Complete genome sequence of Pelagibacterium halotolerans B2T.</title>
        <authorList>
            <person name="Huo Y.Y."/>
            <person name="Cheng H."/>
            <person name="Han X.F."/>
            <person name="Jiang X.W."/>
            <person name="Sun C."/>
            <person name="Zhang X.Q."/>
            <person name="Zhu X.F."/>
            <person name="Liu Y.F."/>
            <person name="Li P.F."/>
            <person name="Ni P.X."/>
            <person name="Wu M."/>
        </authorList>
    </citation>
    <scope>NUCLEOTIDE SEQUENCE [LARGE SCALE GENOMIC DNA]</scope>
    <source>
        <strain evidence="7">DSM 22347 / JCM 15775 / CGMCC 1.7692 / B2</strain>
    </source>
</reference>
<proteinExistence type="predicted"/>
<dbReference type="eggNOG" id="COG0789">
    <property type="taxonomic scope" value="Bacteria"/>
</dbReference>
<evidence type="ECO:0000256" key="1">
    <source>
        <dbReference type="ARBA" id="ARBA00023015"/>
    </source>
</evidence>
<dbReference type="Gene3D" id="1.10.1660.10">
    <property type="match status" value="1"/>
</dbReference>
<dbReference type="InterPro" id="IPR012925">
    <property type="entry name" value="TipAS_dom"/>
</dbReference>
<dbReference type="SUPFAM" id="SSF46955">
    <property type="entry name" value="Putative DNA-binding domain"/>
    <property type="match status" value="1"/>
</dbReference>
<protein>
    <submittedName>
        <fullName evidence="6">Transcriptional regulator, MerR family</fullName>
    </submittedName>
</protein>
<dbReference type="AlphaFoldDB" id="G4RDK5"/>
<dbReference type="Proteomes" id="UP000008850">
    <property type="component" value="Chromosome"/>
</dbReference>
<feature type="domain" description="HTH merR-type" evidence="5">
    <location>
        <begin position="3"/>
        <end position="72"/>
    </location>
</feature>
<dbReference type="CDD" id="cd01106">
    <property type="entry name" value="HTH_TipAL-Mta"/>
    <property type="match status" value="1"/>
</dbReference>
<dbReference type="InterPro" id="IPR009061">
    <property type="entry name" value="DNA-bd_dom_put_sf"/>
</dbReference>
<dbReference type="InterPro" id="IPR036244">
    <property type="entry name" value="TipA-like_antibiotic-bd"/>
</dbReference>
<organism evidence="6 7">
    <name type="scientific">Pelagibacterium halotolerans (strain DSM 22347 / JCM 15775 / CGMCC 1.7692 / B2)</name>
    <dbReference type="NCBI Taxonomy" id="1082931"/>
    <lineage>
        <taxon>Bacteria</taxon>
        <taxon>Pseudomonadati</taxon>
        <taxon>Pseudomonadota</taxon>
        <taxon>Alphaproteobacteria</taxon>
        <taxon>Hyphomicrobiales</taxon>
        <taxon>Devosiaceae</taxon>
        <taxon>Pelagibacterium</taxon>
    </lineage>
</organism>
<dbReference type="HOGENOM" id="CLU_060077_0_6_5"/>
<evidence type="ECO:0000313" key="7">
    <source>
        <dbReference type="Proteomes" id="UP000008850"/>
    </source>
</evidence>
<dbReference type="EMBL" id="CP003075">
    <property type="protein sequence ID" value="AEQ51806.1"/>
    <property type="molecule type" value="Genomic_DNA"/>
</dbReference>
<dbReference type="Pfam" id="PF07739">
    <property type="entry name" value="TipAS"/>
    <property type="match status" value="1"/>
</dbReference>
<gene>
    <name evidence="6" type="ordered locus">KKY_1794</name>
</gene>
<dbReference type="SMART" id="SM00422">
    <property type="entry name" value="HTH_MERR"/>
    <property type="match status" value="1"/>
</dbReference>
<dbReference type="KEGG" id="phl:KKY_1794"/>
<dbReference type="SUPFAM" id="SSF89082">
    <property type="entry name" value="Antibiotic binding domain of TipA-like multidrug resistance regulators"/>
    <property type="match status" value="1"/>
</dbReference>
<dbReference type="PATRIC" id="fig|1082931.4.peg.1764"/>
<evidence type="ECO:0000256" key="2">
    <source>
        <dbReference type="ARBA" id="ARBA00023125"/>
    </source>
</evidence>